<keyword evidence="11" id="KW-0645">Protease</keyword>
<dbReference type="AlphaFoldDB" id="A0A4V6ALE2"/>
<keyword evidence="3 8" id="KW-0812">Transmembrane</keyword>
<comment type="caution">
    <text evidence="11">The sequence shown here is derived from an EMBL/GenBank/DDBJ whole genome shotgun (WGS) entry which is preliminary data.</text>
</comment>
<evidence type="ECO:0000313" key="11">
    <source>
        <dbReference type="EMBL" id="TKS56365.1"/>
    </source>
</evidence>
<dbReference type="InterPro" id="IPR022764">
    <property type="entry name" value="Peptidase_S54_rhomboid_dom"/>
</dbReference>
<accession>A0A4V6ALE2</accession>
<dbReference type="InterPro" id="IPR046483">
    <property type="entry name" value="DUF6576"/>
</dbReference>
<dbReference type="OrthoDB" id="680602at2"/>
<protein>
    <submittedName>
        <fullName evidence="11">Rhomboid family intramembrane serine protease</fullName>
    </submittedName>
</protein>
<feature type="transmembrane region" description="Helical" evidence="8">
    <location>
        <begin position="68"/>
        <end position="92"/>
    </location>
</feature>
<evidence type="ECO:0000256" key="7">
    <source>
        <dbReference type="SAM" id="MobiDB-lite"/>
    </source>
</evidence>
<dbReference type="InterPro" id="IPR035952">
    <property type="entry name" value="Rhomboid-like_sf"/>
</dbReference>
<dbReference type="RefSeq" id="WP_138931467.1">
    <property type="nucleotide sequence ID" value="NZ_SWMU01000002.1"/>
</dbReference>
<evidence type="ECO:0000259" key="9">
    <source>
        <dbReference type="Pfam" id="PF01694"/>
    </source>
</evidence>
<dbReference type="EMBL" id="SWMU01000002">
    <property type="protein sequence ID" value="TKS56365.1"/>
    <property type="molecule type" value="Genomic_DNA"/>
</dbReference>
<dbReference type="SUPFAM" id="SSF144091">
    <property type="entry name" value="Rhomboid-like"/>
    <property type="match status" value="1"/>
</dbReference>
<feature type="domain" description="DUF6576" evidence="10">
    <location>
        <begin position="257"/>
        <end position="289"/>
    </location>
</feature>
<feature type="transmembrane region" description="Helical" evidence="8">
    <location>
        <begin position="162"/>
        <end position="180"/>
    </location>
</feature>
<dbReference type="Gene3D" id="1.20.1540.10">
    <property type="entry name" value="Rhomboid-like"/>
    <property type="match status" value="1"/>
</dbReference>
<dbReference type="Pfam" id="PF01694">
    <property type="entry name" value="Rhomboid"/>
    <property type="match status" value="1"/>
</dbReference>
<dbReference type="GO" id="GO:0016020">
    <property type="term" value="C:membrane"/>
    <property type="evidence" value="ECO:0007669"/>
    <property type="project" value="UniProtKB-SubCell"/>
</dbReference>
<name>A0A4V6ALE2_9FLAO</name>
<evidence type="ECO:0000313" key="12">
    <source>
        <dbReference type="Proteomes" id="UP000306552"/>
    </source>
</evidence>
<evidence type="ECO:0000256" key="4">
    <source>
        <dbReference type="ARBA" id="ARBA00022801"/>
    </source>
</evidence>
<feature type="transmembrane region" description="Helical" evidence="8">
    <location>
        <begin position="21"/>
        <end position="41"/>
    </location>
</feature>
<evidence type="ECO:0000256" key="5">
    <source>
        <dbReference type="ARBA" id="ARBA00022989"/>
    </source>
</evidence>
<feature type="transmembrane region" description="Helical" evidence="8">
    <location>
        <begin position="104"/>
        <end position="123"/>
    </location>
</feature>
<feature type="region of interest" description="Disordered" evidence="7">
    <location>
        <begin position="235"/>
        <end position="266"/>
    </location>
</feature>
<feature type="compositionally biased region" description="Basic residues" evidence="7">
    <location>
        <begin position="235"/>
        <end position="256"/>
    </location>
</feature>
<dbReference type="Proteomes" id="UP000306552">
    <property type="component" value="Unassembled WGS sequence"/>
</dbReference>
<dbReference type="GO" id="GO:0004252">
    <property type="term" value="F:serine-type endopeptidase activity"/>
    <property type="evidence" value="ECO:0007669"/>
    <property type="project" value="InterPro"/>
</dbReference>
<evidence type="ECO:0000256" key="6">
    <source>
        <dbReference type="ARBA" id="ARBA00023136"/>
    </source>
</evidence>
<proteinExistence type="inferred from homology"/>
<comment type="subcellular location">
    <subcellularLocation>
        <location evidence="1">Membrane</location>
        <topology evidence="1">Multi-pass membrane protein</topology>
    </subcellularLocation>
</comment>
<evidence type="ECO:0000256" key="8">
    <source>
        <dbReference type="SAM" id="Phobius"/>
    </source>
</evidence>
<keyword evidence="6 8" id="KW-0472">Membrane</keyword>
<feature type="domain" description="Peptidase S54 rhomboid" evidence="9">
    <location>
        <begin position="65"/>
        <end position="207"/>
    </location>
</feature>
<gene>
    <name evidence="11" type="ORF">FCN74_04800</name>
</gene>
<dbReference type="PANTHER" id="PTHR43731:SF14">
    <property type="entry name" value="PRESENILIN-ASSOCIATED RHOMBOID-LIKE PROTEIN, MITOCHONDRIAL"/>
    <property type="match status" value="1"/>
</dbReference>
<dbReference type="Pfam" id="PF20216">
    <property type="entry name" value="DUF6576"/>
    <property type="match status" value="1"/>
</dbReference>
<organism evidence="11 12">
    <name type="scientific">Mesohalobacter halotolerans</name>
    <dbReference type="NCBI Taxonomy" id="1883405"/>
    <lineage>
        <taxon>Bacteria</taxon>
        <taxon>Pseudomonadati</taxon>
        <taxon>Bacteroidota</taxon>
        <taxon>Flavobacteriia</taxon>
        <taxon>Flavobacteriales</taxon>
        <taxon>Flavobacteriaceae</taxon>
        <taxon>Mesohalobacter</taxon>
    </lineage>
</organism>
<dbReference type="PANTHER" id="PTHR43731">
    <property type="entry name" value="RHOMBOID PROTEASE"/>
    <property type="match status" value="1"/>
</dbReference>
<keyword evidence="12" id="KW-1185">Reference proteome</keyword>
<evidence type="ECO:0000259" key="10">
    <source>
        <dbReference type="Pfam" id="PF20216"/>
    </source>
</evidence>
<dbReference type="InterPro" id="IPR050925">
    <property type="entry name" value="Rhomboid_protease_S54"/>
</dbReference>
<keyword evidence="4" id="KW-0378">Hydrolase</keyword>
<sequence length="296" mass="34110">MTTKEQIIYKYKTANVLEKLIALNVIMFVLTYVFRALFFLMDIQTNFFIDWMVFPKDLLDFILKPWSIITYAFLHSGFLHILFNMIILYFGGQQFLTFYSGKKLLNYYVLGAIFGALIYMLSYNLFPAFAGIGKSYLIGASAAVMAVFIGIATKVPNMSVRLFLLGNIKLWWIAAFFVLMDIIQMPFDNPGGHLAHLGGAFIGYFYTKQLDKGNDIGKWIEHLIAGFQQLFSQKPKRSKSKMKTVYKNKSYKKTSKKEKDEKQKRVDDILDKISQSGYDSLTKEEKDFLFNAGKDI</sequence>
<keyword evidence="5 8" id="KW-1133">Transmembrane helix</keyword>
<comment type="similarity">
    <text evidence="2">Belongs to the peptidase S54 family.</text>
</comment>
<feature type="transmembrane region" description="Helical" evidence="8">
    <location>
        <begin position="135"/>
        <end position="155"/>
    </location>
</feature>
<dbReference type="GO" id="GO:0006508">
    <property type="term" value="P:proteolysis"/>
    <property type="evidence" value="ECO:0007669"/>
    <property type="project" value="UniProtKB-KW"/>
</dbReference>
<evidence type="ECO:0000256" key="1">
    <source>
        <dbReference type="ARBA" id="ARBA00004141"/>
    </source>
</evidence>
<evidence type="ECO:0000256" key="3">
    <source>
        <dbReference type="ARBA" id="ARBA00022692"/>
    </source>
</evidence>
<reference evidence="11 12" key="1">
    <citation type="submission" date="2019-04" db="EMBL/GenBank/DDBJ databases">
        <title>Psychroflexus halotolerans sp. nov., isolated from a marine solar saltern.</title>
        <authorList>
            <person name="Feng X."/>
        </authorList>
    </citation>
    <scope>NUCLEOTIDE SEQUENCE [LARGE SCALE GENOMIC DNA]</scope>
    <source>
        <strain evidence="11 12">WDS2C27</strain>
    </source>
</reference>
<feature type="compositionally biased region" description="Basic and acidic residues" evidence="7">
    <location>
        <begin position="257"/>
        <end position="266"/>
    </location>
</feature>
<evidence type="ECO:0000256" key="2">
    <source>
        <dbReference type="ARBA" id="ARBA00009045"/>
    </source>
</evidence>